<organism evidence="5 6">
    <name type="scientific">Thermobifida cellulosilytica TB100</name>
    <dbReference type="NCBI Taxonomy" id="665004"/>
    <lineage>
        <taxon>Bacteria</taxon>
        <taxon>Bacillati</taxon>
        <taxon>Actinomycetota</taxon>
        <taxon>Actinomycetes</taxon>
        <taxon>Streptosporangiales</taxon>
        <taxon>Nocardiopsidaceae</taxon>
        <taxon>Thermobifida</taxon>
    </lineage>
</organism>
<dbReference type="GO" id="GO:0016787">
    <property type="term" value="F:hydrolase activity"/>
    <property type="evidence" value="ECO:0007669"/>
    <property type="project" value="UniProtKB-KW"/>
</dbReference>
<evidence type="ECO:0000313" key="6">
    <source>
        <dbReference type="Proteomes" id="UP000074382"/>
    </source>
</evidence>
<dbReference type="SMART" id="SM00490">
    <property type="entry name" value="HELICc"/>
    <property type="match status" value="1"/>
</dbReference>
<dbReference type="PROSITE" id="PS51192">
    <property type="entry name" value="HELICASE_ATP_BIND_1"/>
    <property type="match status" value="1"/>
</dbReference>
<dbReference type="SMART" id="SM00487">
    <property type="entry name" value="DEXDc"/>
    <property type="match status" value="1"/>
</dbReference>
<dbReference type="InterPro" id="IPR000330">
    <property type="entry name" value="SNF2_N"/>
</dbReference>
<evidence type="ECO:0000259" key="4">
    <source>
        <dbReference type="PROSITE" id="PS51194"/>
    </source>
</evidence>
<evidence type="ECO:0000259" key="3">
    <source>
        <dbReference type="PROSITE" id="PS51192"/>
    </source>
</evidence>
<dbReference type="STRING" id="665004.AC529_05020"/>
<protein>
    <recommendedName>
        <fullName evidence="7">Helicase SNF2</fullName>
    </recommendedName>
</protein>
<dbReference type="PATRIC" id="fig|665004.4.peg.1790"/>
<gene>
    <name evidence="5" type="ORF">AC529_05020</name>
</gene>
<sequence length="775" mass="84853">MGAPARATIAAAEELVGRAEALPTAVHRLREAARNLVASLVRKQADALLWQRPLGDLRAVAPPGLRLGPLERAGLTTVGAVLYFPEPSLLALPGVGALTARQVLAAARRVEAQTVRGVRIRLTPDDRSPDSTRLLALLAAIRSADQAVAALRDPLQGLARLFGPLLAAARRATSRWRMLFARRATKQAALTCLLHLEVLLASPWALQLRSALVRAEQWSDPRFHEAAQQRLWRDYEADAASFNALLSTLGGTDLPVDEAAYGLAPAQPRREAAEDRPGTGRLRPSPGSVTAVPVDEAAYGFVPEPLRREVARVRLDTRLLRPGLVLRNYQAFGARYALRQRRCMLGDEMGLGKTVQALAAVAHLAAQGHRHFLVVCPASVQVNWIKETERHTLLAAHSLHGPHREAAGRAWLRDGGVAVTTFDTLGRLECVRQSQIALLVVDEAHYVKNPATRRSSNVREVGDRTKHVLFLTGTPMQNRVEEFRSLVGHLSPSLARRLGADGFADARAFRRAVASVYLRRNQEDVLTELPDRIDVPAWVHLTSDDEAEYRRAVAAGHFMRMRQNGFGLPGSAKTERLREILEGAFADRRKVVVFSYFRGVLDSLSRHLFPGCGSHSRSYPADLRVLGPLTGSVPGGRRQQLVDEFTAHPGPAVLLSQIEAGGVGLNIQAASVVVIAEPQLTPGAEEQAIARVLRMGQVRTVQVHHLLARGSVDERIRELQEHKRLLFDAFARRSAAKEADARAVDAGEYRPSVLDDPAVPLEQRLVLAERHRLGV</sequence>
<evidence type="ECO:0000256" key="1">
    <source>
        <dbReference type="ARBA" id="ARBA00022801"/>
    </source>
</evidence>
<reference evidence="6" key="1">
    <citation type="journal article" date="2017" name="Acta Aliment.">
        <title>Plant polysaccharide degrading enzyme system of Thermpbifida cellulosilytica TB100 revealed by de novo genome project data.</title>
        <authorList>
            <person name="Toth A."/>
            <person name="Baka E."/>
            <person name="Luzics S."/>
            <person name="Bata-Vidacs I."/>
            <person name="Nagy I."/>
            <person name="Balint B."/>
            <person name="Herceg R."/>
            <person name="Olasz F."/>
            <person name="Wilk T."/>
            <person name="Nagy T."/>
            <person name="Kriszt B."/>
            <person name="Nagy I."/>
            <person name="Kukolya J."/>
        </authorList>
    </citation>
    <scope>NUCLEOTIDE SEQUENCE [LARGE SCALE GENOMIC DNA]</scope>
    <source>
        <strain evidence="6">TB100</strain>
    </source>
</reference>
<evidence type="ECO:0000313" key="5">
    <source>
        <dbReference type="EMBL" id="KUP97869.1"/>
    </source>
</evidence>
<dbReference type="EMBL" id="LGEM01000020">
    <property type="protein sequence ID" value="KUP97869.1"/>
    <property type="molecule type" value="Genomic_DNA"/>
</dbReference>
<dbReference type="Pfam" id="PF00271">
    <property type="entry name" value="Helicase_C"/>
    <property type="match status" value="1"/>
</dbReference>
<evidence type="ECO:0008006" key="7">
    <source>
        <dbReference type="Google" id="ProtNLM"/>
    </source>
</evidence>
<name>A0A147KKV2_THECS</name>
<dbReference type="CDD" id="cd17919">
    <property type="entry name" value="DEXHc_Snf"/>
    <property type="match status" value="1"/>
</dbReference>
<dbReference type="Gene3D" id="3.40.50.10810">
    <property type="entry name" value="Tandem AAA-ATPase domain"/>
    <property type="match status" value="1"/>
</dbReference>
<keyword evidence="1" id="KW-0378">Hydrolase</keyword>
<accession>A0A147KKV2</accession>
<dbReference type="PANTHER" id="PTHR10799">
    <property type="entry name" value="SNF2/RAD54 HELICASE FAMILY"/>
    <property type="match status" value="1"/>
</dbReference>
<dbReference type="Pfam" id="PF00176">
    <property type="entry name" value="SNF2-rel_dom"/>
    <property type="match status" value="1"/>
</dbReference>
<dbReference type="SUPFAM" id="SSF52540">
    <property type="entry name" value="P-loop containing nucleoside triphosphate hydrolases"/>
    <property type="match status" value="2"/>
</dbReference>
<dbReference type="CDD" id="cd18793">
    <property type="entry name" value="SF2_C_SNF"/>
    <property type="match status" value="1"/>
</dbReference>
<dbReference type="InterPro" id="IPR049730">
    <property type="entry name" value="SNF2/RAD54-like_C"/>
</dbReference>
<comment type="caution">
    <text evidence="5">The sequence shown here is derived from an EMBL/GenBank/DDBJ whole genome shotgun (WGS) entry which is preliminary data.</text>
</comment>
<dbReference type="InterPro" id="IPR014001">
    <property type="entry name" value="Helicase_ATP-bd"/>
</dbReference>
<feature type="domain" description="Helicase C-terminal" evidence="4">
    <location>
        <begin position="576"/>
        <end position="738"/>
    </location>
</feature>
<evidence type="ECO:0000256" key="2">
    <source>
        <dbReference type="SAM" id="MobiDB-lite"/>
    </source>
</evidence>
<dbReference type="Gene3D" id="3.40.50.300">
    <property type="entry name" value="P-loop containing nucleotide triphosphate hydrolases"/>
    <property type="match status" value="1"/>
</dbReference>
<dbReference type="InterPro" id="IPR027417">
    <property type="entry name" value="P-loop_NTPase"/>
</dbReference>
<feature type="domain" description="Helicase ATP-binding" evidence="3">
    <location>
        <begin position="334"/>
        <end position="493"/>
    </location>
</feature>
<dbReference type="InterPro" id="IPR001650">
    <property type="entry name" value="Helicase_C-like"/>
</dbReference>
<dbReference type="InterPro" id="IPR038718">
    <property type="entry name" value="SNF2-like_sf"/>
</dbReference>
<feature type="region of interest" description="Disordered" evidence="2">
    <location>
        <begin position="266"/>
        <end position="287"/>
    </location>
</feature>
<dbReference type="PROSITE" id="PS51194">
    <property type="entry name" value="HELICASE_CTER"/>
    <property type="match status" value="1"/>
</dbReference>
<keyword evidence="6" id="KW-1185">Reference proteome</keyword>
<dbReference type="Proteomes" id="UP000074382">
    <property type="component" value="Unassembled WGS sequence"/>
</dbReference>
<feature type="compositionally biased region" description="Basic and acidic residues" evidence="2">
    <location>
        <begin position="268"/>
        <end position="278"/>
    </location>
</feature>
<proteinExistence type="predicted"/>
<dbReference type="AlphaFoldDB" id="A0A147KKV2"/>
<dbReference type="GO" id="GO:0005524">
    <property type="term" value="F:ATP binding"/>
    <property type="evidence" value="ECO:0007669"/>
    <property type="project" value="InterPro"/>
</dbReference>